<organism evidence="7 8">
    <name type="scientific">Danxiaibacter flavus</name>
    <dbReference type="NCBI Taxonomy" id="3049108"/>
    <lineage>
        <taxon>Bacteria</taxon>
        <taxon>Pseudomonadati</taxon>
        <taxon>Bacteroidota</taxon>
        <taxon>Chitinophagia</taxon>
        <taxon>Chitinophagales</taxon>
        <taxon>Chitinophagaceae</taxon>
        <taxon>Danxiaibacter</taxon>
    </lineage>
</organism>
<dbReference type="SUPFAM" id="SSF52833">
    <property type="entry name" value="Thioredoxin-like"/>
    <property type="match status" value="1"/>
</dbReference>
<keyword evidence="8" id="KW-1185">Reference proteome</keyword>
<comment type="subcellular location">
    <subcellularLocation>
        <location evidence="1">Cell envelope</location>
    </subcellularLocation>
</comment>
<name>A0ABV3ZMH8_9BACT</name>
<dbReference type="Gene3D" id="3.40.30.10">
    <property type="entry name" value="Glutaredoxin"/>
    <property type="match status" value="1"/>
</dbReference>
<dbReference type="Proteomes" id="UP001560573">
    <property type="component" value="Unassembled WGS sequence"/>
</dbReference>
<protein>
    <submittedName>
        <fullName evidence="7">TlpA disulfide reductase family protein</fullName>
    </submittedName>
</protein>
<feature type="signal peptide" evidence="5">
    <location>
        <begin position="1"/>
        <end position="15"/>
    </location>
</feature>
<feature type="domain" description="Thioredoxin" evidence="6">
    <location>
        <begin position="241"/>
        <end position="383"/>
    </location>
</feature>
<evidence type="ECO:0000256" key="3">
    <source>
        <dbReference type="ARBA" id="ARBA00023157"/>
    </source>
</evidence>
<proteinExistence type="predicted"/>
<dbReference type="PROSITE" id="PS51257">
    <property type="entry name" value="PROKAR_LIPOPROTEIN"/>
    <property type="match status" value="1"/>
</dbReference>
<dbReference type="InterPro" id="IPR050553">
    <property type="entry name" value="Thioredoxin_ResA/DsbE_sf"/>
</dbReference>
<evidence type="ECO:0000256" key="2">
    <source>
        <dbReference type="ARBA" id="ARBA00022748"/>
    </source>
</evidence>
<dbReference type="EMBL" id="JAULBC010000013">
    <property type="protein sequence ID" value="MEX6691091.1"/>
    <property type="molecule type" value="Genomic_DNA"/>
</dbReference>
<reference evidence="7 8" key="1">
    <citation type="submission" date="2023-07" db="EMBL/GenBank/DDBJ databases">
        <authorList>
            <person name="Lian W.-H."/>
        </authorList>
    </citation>
    <scope>NUCLEOTIDE SEQUENCE [LARGE SCALE GENOMIC DNA]</scope>
    <source>
        <strain evidence="7 8">SYSU DXS3180</strain>
    </source>
</reference>
<evidence type="ECO:0000259" key="6">
    <source>
        <dbReference type="PROSITE" id="PS51352"/>
    </source>
</evidence>
<dbReference type="InterPro" id="IPR025380">
    <property type="entry name" value="DUF4369"/>
</dbReference>
<evidence type="ECO:0000256" key="4">
    <source>
        <dbReference type="ARBA" id="ARBA00023284"/>
    </source>
</evidence>
<evidence type="ECO:0000313" key="7">
    <source>
        <dbReference type="EMBL" id="MEX6691091.1"/>
    </source>
</evidence>
<keyword evidence="2" id="KW-0201">Cytochrome c-type biogenesis</keyword>
<evidence type="ECO:0000256" key="1">
    <source>
        <dbReference type="ARBA" id="ARBA00004196"/>
    </source>
</evidence>
<feature type="chain" id="PRO_5045454369" evidence="5">
    <location>
        <begin position="16"/>
        <end position="389"/>
    </location>
</feature>
<gene>
    <name evidence="7" type="ORF">QTN47_26515</name>
</gene>
<evidence type="ECO:0000313" key="8">
    <source>
        <dbReference type="Proteomes" id="UP001560573"/>
    </source>
</evidence>
<dbReference type="Pfam" id="PF00578">
    <property type="entry name" value="AhpC-TSA"/>
    <property type="match status" value="1"/>
</dbReference>
<comment type="caution">
    <text evidence="7">The sequence shown here is derived from an EMBL/GenBank/DDBJ whole genome shotgun (WGS) entry which is preliminary data.</text>
</comment>
<dbReference type="PROSITE" id="PS51352">
    <property type="entry name" value="THIOREDOXIN_2"/>
    <property type="match status" value="1"/>
</dbReference>
<sequence>MKKIVIVLMAAVALAACGKKKHGAFVVSGKITNLDAKKIFLEQLPLEANAPVVVDSATLKPGGAYEMRAIAKDEGLYRLTFDKGPQIIFINDDDHIRISFDANLHRKPDVEGSDATKSLYEFFDTYTKKDSVLYTTFMALDSVKRTPGVDSNAVKDLEAKKDKALTGLNDEVKSFLNNSKSPAAVYYGLVLASKTIAPDDLKPLVIALSNKFKDNAGLAKIKQMLTAPPQGPANSQEKPYALLNQQAPDLTMQDVNGKPLAISNFKGKYVLVDFWASWCGPCRQENPNVVAAYNKYKDKNFTILGVSLDKDKAAWLKAIKDDGLAWNHMSDLKQWESVAVNTYQFDGIPFNVLLDPSGKIIASSLRGDELERKLAEVLLPQDNSTQSLK</sequence>
<dbReference type="PROSITE" id="PS00194">
    <property type="entry name" value="THIOREDOXIN_1"/>
    <property type="match status" value="1"/>
</dbReference>
<dbReference type="PANTHER" id="PTHR42852">
    <property type="entry name" value="THIOL:DISULFIDE INTERCHANGE PROTEIN DSBE"/>
    <property type="match status" value="1"/>
</dbReference>
<dbReference type="PANTHER" id="PTHR42852:SF6">
    <property type="entry name" value="THIOL:DISULFIDE INTERCHANGE PROTEIN DSBE"/>
    <property type="match status" value="1"/>
</dbReference>
<keyword evidence="3" id="KW-1015">Disulfide bond</keyword>
<dbReference type="InterPro" id="IPR017937">
    <property type="entry name" value="Thioredoxin_CS"/>
</dbReference>
<dbReference type="Pfam" id="PF14289">
    <property type="entry name" value="DUF4369"/>
    <property type="match status" value="1"/>
</dbReference>
<evidence type="ECO:0000256" key="5">
    <source>
        <dbReference type="SAM" id="SignalP"/>
    </source>
</evidence>
<keyword evidence="5" id="KW-0732">Signal</keyword>
<dbReference type="InterPro" id="IPR036249">
    <property type="entry name" value="Thioredoxin-like_sf"/>
</dbReference>
<keyword evidence="4" id="KW-0676">Redox-active center</keyword>
<dbReference type="InterPro" id="IPR000866">
    <property type="entry name" value="AhpC/TSA"/>
</dbReference>
<accession>A0ABV3ZMH8</accession>
<dbReference type="RefSeq" id="WP_369332507.1">
    <property type="nucleotide sequence ID" value="NZ_JAULBC010000013.1"/>
</dbReference>
<dbReference type="CDD" id="cd02966">
    <property type="entry name" value="TlpA_like_family"/>
    <property type="match status" value="1"/>
</dbReference>
<dbReference type="InterPro" id="IPR013766">
    <property type="entry name" value="Thioredoxin_domain"/>
</dbReference>